<dbReference type="InterPro" id="IPR012676">
    <property type="entry name" value="TGS-like"/>
</dbReference>
<dbReference type="PANTHER" id="PTHR23305">
    <property type="entry name" value="OBG GTPASE FAMILY"/>
    <property type="match status" value="1"/>
</dbReference>
<dbReference type="InterPro" id="IPR023192">
    <property type="entry name" value="TGS-like_dom_sf"/>
</dbReference>
<sequence>MKVGIVGLPQVGKTTIFSLLTGLEVDPYSTTYQKGIAKVYDKRVKILSDMYNPKKTTYATLEFFDTPSLNPNDKKSRAHVFNMVQNTDALLLVLRAFKNESVPFPENGETAFKQLRMTLDEFIFRDLEIVSSRIEKLENAKRKLEHREENELKVLLHMRDILENEDFLSLHRDEFTEDQIKLVSSYSLVTLKPIVITVNLDETQFENKNYESKDEILKVVNEYNFAYIELCGLMEKEIQELPENEREEFLKDLGITESGIERLSKTMYSQLGLISFFTVGKDEVRAWTLKKGSTAVEAAGTIHSDLARGFIKAEIIKYDDLVSLGSEKEVKEKGLMKLVGKEHVIEDGDIITIRFNI</sequence>
<dbReference type="PANTHER" id="PTHR23305:SF18">
    <property type="entry name" value="OBG-TYPE G DOMAIN-CONTAINING PROTEIN"/>
    <property type="match status" value="1"/>
</dbReference>
<organism evidence="7 8">
    <name type="scientific">Thermosipho atlanticus DSM 15807</name>
    <dbReference type="NCBI Taxonomy" id="1123380"/>
    <lineage>
        <taxon>Bacteria</taxon>
        <taxon>Thermotogati</taxon>
        <taxon>Thermotogota</taxon>
        <taxon>Thermotogae</taxon>
        <taxon>Thermotogales</taxon>
        <taxon>Fervidobacteriaceae</taxon>
        <taxon>Thermosipho</taxon>
    </lineage>
</organism>
<evidence type="ECO:0000256" key="5">
    <source>
        <dbReference type="SAM" id="Coils"/>
    </source>
</evidence>
<name>A0A1M5T3S3_9BACT</name>
<dbReference type="EMBL" id="FQXN01000004">
    <property type="protein sequence ID" value="SHH45250.1"/>
    <property type="molecule type" value="Genomic_DNA"/>
</dbReference>
<keyword evidence="2" id="KW-0479">Metal-binding</keyword>
<keyword evidence="5" id="KW-0175">Coiled coil</keyword>
<reference evidence="8" key="1">
    <citation type="submission" date="2016-11" db="EMBL/GenBank/DDBJ databases">
        <authorList>
            <person name="Varghese N."/>
            <person name="Submissions S."/>
        </authorList>
    </citation>
    <scope>NUCLEOTIDE SEQUENCE [LARGE SCALE GENOMIC DNA]</scope>
    <source>
        <strain evidence="8">DSM 15807</strain>
    </source>
</reference>
<dbReference type="GO" id="GO:0005524">
    <property type="term" value="F:ATP binding"/>
    <property type="evidence" value="ECO:0007669"/>
    <property type="project" value="UniProtKB-KW"/>
</dbReference>
<dbReference type="GO" id="GO:0005737">
    <property type="term" value="C:cytoplasm"/>
    <property type="evidence" value="ECO:0007669"/>
    <property type="project" value="TreeGrafter"/>
</dbReference>
<feature type="coiled-coil region" evidence="5">
    <location>
        <begin position="127"/>
        <end position="154"/>
    </location>
</feature>
<keyword evidence="8" id="KW-1185">Reference proteome</keyword>
<dbReference type="InterPro" id="IPR004396">
    <property type="entry name" value="ATPase_YchF/OLA1"/>
</dbReference>
<dbReference type="GO" id="GO:0046872">
    <property type="term" value="F:metal ion binding"/>
    <property type="evidence" value="ECO:0007669"/>
    <property type="project" value="UniProtKB-KW"/>
</dbReference>
<evidence type="ECO:0000256" key="4">
    <source>
        <dbReference type="ARBA" id="ARBA00022840"/>
    </source>
</evidence>
<dbReference type="Gene3D" id="3.10.20.30">
    <property type="match status" value="1"/>
</dbReference>
<dbReference type="InterPro" id="IPR013029">
    <property type="entry name" value="YchF_C"/>
</dbReference>
<dbReference type="Pfam" id="PF01926">
    <property type="entry name" value="MMR_HSR1"/>
    <property type="match status" value="1"/>
</dbReference>
<dbReference type="FunFam" id="3.10.20.30:FF:000001">
    <property type="entry name" value="Ribosome-binding ATPase YchF"/>
    <property type="match status" value="1"/>
</dbReference>
<dbReference type="RefSeq" id="WP_073073117.1">
    <property type="nucleotide sequence ID" value="NZ_FQXN01000004.1"/>
</dbReference>
<dbReference type="STRING" id="1123380.SAMN02745199_1146"/>
<evidence type="ECO:0000256" key="2">
    <source>
        <dbReference type="ARBA" id="ARBA00022723"/>
    </source>
</evidence>
<evidence type="ECO:0000313" key="8">
    <source>
        <dbReference type="Proteomes" id="UP000242592"/>
    </source>
</evidence>
<feature type="domain" description="TGS" evidence="6">
    <location>
        <begin position="272"/>
        <end position="355"/>
    </location>
</feature>
<dbReference type="Gene3D" id="3.40.50.300">
    <property type="entry name" value="P-loop containing nucleotide triphosphate hydrolases"/>
    <property type="match status" value="1"/>
</dbReference>
<dbReference type="InterPro" id="IPR027417">
    <property type="entry name" value="P-loop_NTPase"/>
</dbReference>
<dbReference type="CDD" id="cd04867">
    <property type="entry name" value="TGS_YchF_OLA1"/>
    <property type="match status" value="1"/>
</dbReference>
<dbReference type="GO" id="GO:0005525">
    <property type="term" value="F:GTP binding"/>
    <property type="evidence" value="ECO:0007669"/>
    <property type="project" value="InterPro"/>
</dbReference>
<comment type="cofactor">
    <cofactor evidence="1">
        <name>Mg(2+)</name>
        <dbReference type="ChEBI" id="CHEBI:18420"/>
    </cofactor>
</comment>
<dbReference type="InterPro" id="IPR006073">
    <property type="entry name" value="GTP-bd"/>
</dbReference>
<keyword evidence="3" id="KW-0547">Nucleotide-binding</keyword>
<dbReference type="SUPFAM" id="SSF81271">
    <property type="entry name" value="TGS-like"/>
    <property type="match status" value="1"/>
</dbReference>
<dbReference type="InterPro" id="IPR012675">
    <property type="entry name" value="Beta-grasp_dom_sf"/>
</dbReference>
<dbReference type="Proteomes" id="UP000242592">
    <property type="component" value="Unassembled WGS sequence"/>
</dbReference>
<dbReference type="GO" id="GO:0016887">
    <property type="term" value="F:ATP hydrolysis activity"/>
    <property type="evidence" value="ECO:0007669"/>
    <property type="project" value="InterPro"/>
</dbReference>
<dbReference type="OrthoDB" id="9807318at2"/>
<accession>A0A1M5T3S3</accession>
<evidence type="ECO:0000256" key="3">
    <source>
        <dbReference type="ARBA" id="ARBA00022741"/>
    </source>
</evidence>
<dbReference type="PIRSF" id="PIRSF006641">
    <property type="entry name" value="CHP00092"/>
    <property type="match status" value="1"/>
</dbReference>
<gene>
    <name evidence="7" type="ORF">SAMN02745199_1146</name>
</gene>
<dbReference type="Gene3D" id="1.10.150.300">
    <property type="entry name" value="TGS-like domain"/>
    <property type="match status" value="1"/>
</dbReference>
<protein>
    <recommendedName>
        <fullName evidence="6">TGS domain-containing protein</fullName>
    </recommendedName>
</protein>
<dbReference type="AlphaFoldDB" id="A0A1M5T3S3"/>
<dbReference type="SUPFAM" id="SSF52540">
    <property type="entry name" value="P-loop containing nucleoside triphosphate hydrolases"/>
    <property type="match status" value="1"/>
</dbReference>
<evidence type="ECO:0000256" key="1">
    <source>
        <dbReference type="ARBA" id="ARBA00001946"/>
    </source>
</evidence>
<evidence type="ECO:0000259" key="6">
    <source>
        <dbReference type="PROSITE" id="PS51880"/>
    </source>
</evidence>
<dbReference type="PRINTS" id="PR00326">
    <property type="entry name" value="GTP1OBG"/>
</dbReference>
<dbReference type="Pfam" id="PF06071">
    <property type="entry name" value="YchF-GTPase_C"/>
    <property type="match status" value="1"/>
</dbReference>
<dbReference type="InterPro" id="IPR004095">
    <property type="entry name" value="TGS"/>
</dbReference>
<evidence type="ECO:0000313" key="7">
    <source>
        <dbReference type="EMBL" id="SHH45250.1"/>
    </source>
</evidence>
<keyword evidence="4" id="KW-0067">ATP-binding</keyword>
<proteinExistence type="predicted"/>
<dbReference type="PROSITE" id="PS51880">
    <property type="entry name" value="TGS"/>
    <property type="match status" value="1"/>
</dbReference>